<gene>
    <name evidence="1" type="ORF">SAMN04488541_1015100</name>
</gene>
<evidence type="ECO:0000313" key="2">
    <source>
        <dbReference type="Proteomes" id="UP000199513"/>
    </source>
</evidence>
<evidence type="ECO:0008006" key="3">
    <source>
        <dbReference type="Google" id="ProtNLM"/>
    </source>
</evidence>
<dbReference type="Proteomes" id="UP000199513">
    <property type="component" value="Unassembled WGS sequence"/>
</dbReference>
<name>A0A1I2FY70_9BACT</name>
<proteinExistence type="predicted"/>
<keyword evidence="2" id="KW-1185">Reference proteome</keyword>
<evidence type="ECO:0000313" key="1">
    <source>
        <dbReference type="EMBL" id="SFF09456.1"/>
    </source>
</evidence>
<reference evidence="2" key="1">
    <citation type="submission" date="2016-10" db="EMBL/GenBank/DDBJ databases">
        <authorList>
            <person name="Varghese N."/>
            <person name="Submissions S."/>
        </authorList>
    </citation>
    <scope>NUCLEOTIDE SEQUENCE [LARGE SCALE GENOMIC DNA]</scope>
    <source>
        <strain>GEY</strain>
        <strain evidence="2">DSM 9560</strain>
    </source>
</reference>
<dbReference type="Pfam" id="PF13970">
    <property type="entry name" value="DUF4221"/>
    <property type="match status" value="1"/>
</dbReference>
<protein>
    <recommendedName>
        <fullName evidence="3">DUF4221 domain-containing protein</fullName>
    </recommendedName>
</protein>
<dbReference type="STRING" id="1003.SAMN04488541_1015100"/>
<sequence>MMKPITAFCIIFIPLLFILSCNNSEKAFVNDNEFTLVEVDTVHIPIDTVTTPYDISISHYTDDRSKIEYLILMNRKNNSLQFYDWATQKLYKTVSLEREGPNGVGGALSFHFQSWDSIYVLASYHYRLSLIDTTAKVKQKYRLLKTDMKLDEGRVSRPQGEYSALPSSNYMNPLIKVGSFIYMTGVPDLNINSLEYYKKGRIGIQLSLENGQIEYYKDYPQMYRDKYFFPPQYITKFSSTYIPNKNKIIYSFPIDENLYELDLKTGNINAIIPDKSQYFKELKPISKKADRDMNTDYLYSVNNVSYERIIYDQYRKVYYRFTNIPNTKKKDEYDNQPYVVHSVVILDENLKKLGETILNERYTVGYHLCLPDGLYLQKYNFSEDEIAFVKFTLKN</sequence>
<dbReference type="PROSITE" id="PS51257">
    <property type="entry name" value="PROKAR_LIPOPROTEIN"/>
    <property type="match status" value="1"/>
</dbReference>
<dbReference type="RefSeq" id="WP_177217331.1">
    <property type="nucleotide sequence ID" value="NZ_FONY01000015.1"/>
</dbReference>
<dbReference type="InterPro" id="IPR025316">
    <property type="entry name" value="DUF4221"/>
</dbReference>
<dbReference type="EMBL" id="FONY01000015">
    <property type="protein sequence ID" value="SFF09456.1"/>
    <property type="molecule type" value="Genomic_DNA"/>
</dbReference>
<organism evidence="1 2">
    <name type="scientific">Thermoflexibacter ruber</name>
    <dbReference type="NCBI Taxonomy" id="1003"/>
    <lineage>
        <taxon>Bacteria</taxon>
        <taxon>Pseudomonadati</taxon>
        <taxon>Bacteroidota</taxon>
        <taxon>Cytophagia</taxon>
        <taxon>Cytophagales</taxon>
        <taxon>Thermoflexibacteraceae</taxon>
        <taxon>Thermoflexibacter</taxon>
    </lineage>
</organism>
<dbReference type="AlphaFoldDB" id="A0A1I2FY70"/>
<accession>A0A1I2FY70</accession>